<feature type="non-terminal residue" evidence="15">
    <location>
        <position position="306"/>
    </location>
</feature>
<keyword evidence="13 15" id="KW-0675">Receptor</keyword>
<keyword evidence="7" id="KW-0732">Signal</keyword>
<comment type="similarity">
    <text evidence="2">Belongs to the protein kinase superfamily. TKL Ser/Thr protein kinase family. TGFB receptor subfamily.</text>
</comment>
<name>L7TDS5_SCHMD</name>
<dbReference type="GO" id="GO:0005886">
    <property type="term" value="C:plasma membrane"/>
    <property type="evidence" value="ECO:0007669"/>
    <property type="project" value="TreeGrafter"/>
</dbReference>
<evidence type="ECO:0000256" key="4">
    <source>
        <dbReference type="ARBA" id="ARBA00022527"/>
    </source>
</evidence>
<reference evidence="15" key="1">
    <citation type="journal article" date="2013" name="Proc. Natl. Acad. Sci. U.S.A.">
        <title>Follistatin antagonizes Activin signaling and acts with Notum to direct planarian head regeneration.</title>
        <authorList>
            <person name="Roberts-Galbraith R.H."/>
            <person name="Newmark P.A."/>
        </authorList>
    </citation>
    <scope>NUCLEOTIDE SEQUENCE</scope>
</reference>
<evidence type="ECO:0000256" key="13">
    <source>
        <dbReference type="ARBA" id="ARBA00023170"/>
    </source>
</evidence>
<dbReference type="Pfam" id="PF00069">
    <property type="entry name" value="Pkinase"/>
    <property type="match status" value="1"/>
</dbReference>
<evidence type="ECO:0000256" key="1">
    <source>
        <dbReference type="ARBA" id="ARBA00004479"/>
    </source>
</evidence>
<dbReference type="GO" id="GO:0043235">
    <property type="term" value="C:receptor complex"/>
    <property type="evidence" value="ECO:0007669"/>
    <property type="project" value="TreeGrafter"/>
</dbReference>
<evidence type="ECO:0000256" key="7">
    <source>
        <dbReference type="ARBA" id="ARBA00022729"/>
    </source>
</evidence>
<evidence type="ECO:0000259" key="14">
    <source>
        <dbReference type="PROSITE" id="PS50011"/>
    </source>
</evidence>
<dbReference type="PANTHER" id="PTHR23255:SF71">
    <property type="entry name" value="RECEPTOR PROTEIN SERINE_THREONINE KINASE"/>
    <property type="match status" value="1"/>
</dbReference>
<dbReference type="InterPro" id="IPR000333">
    <property type="entry name" value="TGFB_receptor"/>
</dbReference>
<comment type="subcellular location">
    <subcellularLocation>
        <location evidence="1">Membrane</location>
        <topology evidence="1">Single-pass type I membrane protein</topology>
    </subcellularLocation>
</comment>
<dbReference type="PANTHER" id="PTHR23255">
    <property type="entry name" value="TRANSFORMING GROWTH FACTOR-BETA RECEPTOR TYPE I AND II"/>
    <property type="match status" value="1"/>
</dbReference>
<evidence type="ECO:0000256" key="12">
    <source>
        <dbReference type="ARBA" id="ARBA00023136"/>
    </source>
</evidence>
<dbReference type="GO" id="GO:0005524">
    <property type="term" value="F:ATP binding"/>
    <property type="evidence" value="ECO:0007669"/>
    <property type="project" value="UniProtKB-KW"/>
</dbReference>
<dbReference type="GO" id="GO:0071363">
    <property type="term" value="P:cellular response to growth factor stimulus"/>
    <property type="evidence" value="ECO:0007669"/>
    <property type="project" value="TreeGrafter"/>
</dbReference>
<dbReference type="SUPFAM" id="SSF56112">
    <property type="entry name" value="Protein kinase-like (PK-like)"/>
    <property type="match status" value="1"/>
</dbReference>
<evidence type="ECO:0000256" key="9">
    <source>
        <dbReference type="ARBA" id="ARBA00022777"/>
    </source>
</evidence>
<dbReference type="EC" id="2.7.11.30" evidence="3"/>
<dbReference type="InterPro" id="IPR008271">
    <property type="entry name" value="Ser/Thr_kinase_AS"/>
</dbReference>
<evidence type="ECO:0000256" key="2">
    <source>
        <dbReference type="ARBA" id="ARBA00009605"/>
    </source>
</evidence>
<keyword evidence="12" id="KW-0472">Membrane</keyword>
<protein>
    <recommendedName>
        <fullName evidence="3">receptor protein serine/threonine kinase</fullName>
        <ecNumber evidence="3">2.7.11.30</ecNumber>
    </recommendedName>
</protein>
<evidence type="ECO:0000256" key="8">
    <source>
        <dbReference type="ARBA" id="ARBA00022741"/>
    </source>
</evidence>
<dbReference type="PROSITE" id="PS50011">
    <property type="entry name" value="PROTEIN_KINASE_DOM"/>
    <property type="match status" value="1"/>
</dbReference>
<sequence>DNGLATELWLVTDYHENGSLFEYLRAHIISIEQAVKMTRSITNGLAYLHTEINGLDGKPGIAHRDLKSRNILVKSCGECCIGDLGLAVRLIEDCSTLDLNNVGTRRYMAPEIILDKIVQPDMIYNGGLEAFKKADIYSYSLVIWEILRRCECSSLNISASAYEMPYQNLVSNDPSIEEMKSIICDRKIRPPINSSWDNLNPLKDISKSVRESWFEEPASRLNIMRLKKIMNNAWNEISTLKNQITDLTSCGDFVSNDSAINDTTSYHCKSPFSNTTISTEFPSSLTSNDIIPNIVIKSKDVFSNDS</sequence>
<keyword evidence="5" id="KW-0808">Transferase</keyword>
<evidence type="ECO:0000256" key="5">
    <source>
        <dbReference type="ARBA" id="ARBA00022679"/>
    </source>
</evidence>
<accession>L7TDS5</accession>
<keyword evidence="6" id="KW-0812">Transmembrane</keyword>
<keyword evidence="8" id="KW-0547">Nucleotide-binding</keyword>
<dbReference type="SMART" id="SM00220">
    <property type="entry name" value="S_TKc"/>
    <property type="match status" value="1"/>
</dbReference>
<evidence type="ECO:0000256" key="10">
    <source>
        <dbReference type="ARBA" id="ARBA00022840"/>
    </source>
</evidence>
<evidence type="ECO:0000256" key="6">
    <source>
        <dbReference type="ARBA" id="ARBA00022692"/>
    </source>
</evidence>
<feature type="non-terminal residue" evidence="15">
    <location>
        <position position="1"/>
    </location>
</feature>
<dbReference type="Gene3D" id="1.10.510.10">
    <property type="entry name" value="Transferase(Phosphotransferase) domain 1"/>
    <property type="match status" value="1"/>
</dbReference>
<evidence type="ECO:0000313" key="15">
    <source>
        <dbReference type="EMBL" id="AGC30582.1"/>
    </source>
</evidence>
<evidence type="ECO:0000256" key="11">
    <source>
        <dbReference type="ARBA" id="ARBA00022989"/>
    </source>
</evidence>
<keyword evidence="9" id="KW-0418">Kinase</keyword>
<proteinExistence type="evidence at transcript level"/>
<keyword evidence="11" id="KW-1133">Transmembrane helix</keyword>
<dbReference type="PROSITE" id="PS00108">
    <property type="entry name" value="PROTEIN_KINASE_ST"/>
    <property type="match status" value="1"/>
</dbReference>
<dbReference type="AlphaFoldDB" id="L7TDS5"/>
<feature type="domain" description="Protein kinase" evidence="14">
    <location>
        <begin position="1"/>
        <end position="235"/>
    </location>
</feature>
<keyword evidence="10" id="KW-0067">ATP-binding</keyword>
<keyword evidence="4" id="KW-0723">Serine/threonine-protein kinase</keyword>
<evidence type="ECO:0000256" key="3">
    <source>
        <dbReference type="ARBA" id="ARBA00012401"/>
    </source>
</evidence>
<dbReference type="EMBL" id="KC161224">
    <property type="protein sequence ID" value="AGC30582.1"/>
    <property type="molecule type" value="mRNA"/>
</dbReference>
<dbReference type="GO" id="GO:0004675">
    <property type="term" value="F:transmembrane receptor protein serine/threonine kinase activity"/>
    <property type="evidence" value="ECO:0007669"/>
    <property type="project" value="UniProtKB-EC"/>
</dbReference>
<dbReference type="InterPro" id="IPR011009">
    <property type="entry name" value="Kinase-like_dom_sf"/>
</dbReference>
<organism evidence="15">
    <name type="scientific">Schmidtea mediterranea</name>
    <name type="common">Freshwater planarian flatworm</name>
    <dbReference type="NCBI Taxonomy" id="79327"/>
    <lineage>
        <taxon>Eukaryota</taxon>
        <taxon>Metazoa</taxon>
        <taxon>Spiralia</taxon>
        <taxon>Lophotrochozoa</taxon>
        <taxon>Platyhelminthes</taxon>
        <taxon>Rhabditophora</taxon>
        <taxon>Seriata</taxon>
        <taxon>Tricladida</taxon>
        <taxon>Continenticola</taxon>
        <taxon>Geoplanoidea</taxon>
        <taxon>Dugesiidae</taxon>
        <taxon>Schmidtea</taxon>
    </lineage>
</organism>
<dbReference type="InterPro" id="IPR000719">
    <property type="entry name" value="Prot_kinase_dom"/>
</dbReference>